<evidence type="ECO:0000259" key="6">
    <source>
        <dbReference type="Pfam" id="PF02902"/>
    </source>
</evidence>
<organism evidence="7 8">
    <name type="scientific">Rhododendron griersonianum</name>
    <dbReference type="NCBI Taxonomy" id="479676"/>
    <lineage>
        <taxon>Eukaryota</taxon>
        <taxon>Viridiplantae</taxon>
        <taxon>Streptophyta</taxon>
        <taxon>Embryophyta</taxon>
        <taxon>Tracheophyta</taxon>
        <taxon>Spermatophyta</taxon>
        <taxon>Magnoliopsida</taxon>
        <taxon>eudicotyledons</taxon>
        <taxon>Gunneridae</taxon>
        <taxon>Pentapetalae</taxon>
        <taxon>asterids</taxon>
        <taxon>Ericales</taxon>
        <taxon>Ericaceae</taxon>
        <taxon>Ericoideae</taxon>
        <taxon>Rhodoreae</taxon>
        <taxon>Rhododendron</taxon>
    </lineage>
</organism>
<comment type="caution">
    <text evidence="7">The sequence shown here is derived from an EMBL/GenBank/DDBJ whole genome shotgun (WGS) entry which is preliminary data.</text>
</comment>
<sequence>MERETLLLRLDLNEEQQRRKTVEYEKNKMAREKDAEIALLKQRIKNLTNEKIDIEAEHVVHEVTQQWKKNRQKQSASTIFDSMSDARLHEITQQARETVEKRKEKETASRLSKESTYMRPIVKKIWKFRAEDQFTRSFDSESERQIHELTKKFGMKKTAKQGKYKEVLHEGGESKKRKGSSDVIKGAEEPGQAQESKKRKLLKSGPVFRYLSKEAKKKLTSFWRSAAATDSLWTGSQYETSIYTDEVSHILEQEAIANSQKRVTGYLKERWQRLPIEPKVRIEQDCPQQPPGSDCGIIVCKIMKHFVLNEELQSDISDEECNKIRAEILEPFITDEVGSWQSQENEEVEQAEEQDSEDIHRKSEETSSEMKSKRGQSSSKMKGKSGENAYELRPRANVNRATMEEPETSVTPTKRRQNQGEVQSKSKHNNEKLDAEGKQVTYRSNLQAMVNLMRDLKLQEHHLILLRKTPFWLLIDALKKKKLSNDNCTKFDKVVLKIIKSYDHEGKTFKIGGRRVNIQANDVALIFGIVSGEEPITIQYQKRNEVQLLARRSLTTKGMTTKIVGNLIGSIIENDDEESIKDVVRLVCLYLCGTLFFSGRGIQISWSFVQLMEDLPAMSNYNWSQAILDNLRKSVEAYPTKPKNVAGCVMLLLYWLCEKTNIIEQETKCSTVPRILKWNLPKLKKKLEGIESLDNFTNVQLLDSTLQRTDREVRVFRTLRNEQNTSNMIQGNSEHNERQCDEDHGSTGKDDEDHGISEHDDSPEHDSEIQHESTEKRSEDHGSEENEEQQCDEDHGSTGKDDEDHGISEHDDSPEHDNEIQHESTEKRSEDHGSEENEEQRTPIYVRYCGSLALVSEDGLEKLDFNQTEEQSEQQSPMYLDSAMTGKSTLNVLSEAAAIEHSWSLVYKRRSKMAGTESQ</sequence>
<comment type="similarity">
    <text evidence="1">Belongs to the peptidase C48 family.</text>
</comment>
<feature type="region of interest" description="Disordered" evidence="5">
    <location>
        <begin position="717"/>
        <end position="843"/>
    </location>
</feature>
<feature type="compositionally biased region" description="Basic and acidic residues" evidence="5">
    <location>
        <begin position="428"/>
        <end position="437"/>
    </location>
</feature>
<evidence type="ECO:0000256" key="2">
    <source>
        <dbReference type="ARBA" id="ARBA00022670"/>
    </source>
</evidence>
<dbReference type="InterPro" id="IPR003653">
    <property type="entry name" value="Peptidase_C48_C"/>
</dbReference>
<evidence type="ECO:0000256" key="3">
    <source>
        <dbReference type="ARBA" id="ARBA00022801"/>
    </source>
</evidence>
<dbReference type="InterPro" id="IPR038765">
    <property type="entry name" value="Papain-like_cys_pep_sf"/>
</dbReference>
<keyword evidence="8" id="KW-1185">Reference proteome</keyword>
<feature type="compositionally biased region" description="Basic and acidic residues" evidence="5">
    <location>
        <begin position="734"/>
        <end position="784"/>
    </location>
</feature>
<feature type="compositionally biased region" description="Basic and acidic residues" evidence="5">
    <location>
        <begin position="357"/>
        <end position="372"/>
    </location>
</feature>
<feature type="region of interest" description="Disordered" evidence="5">
    <location>
        <begin position="340"/>
        <end position="438"/>
    </location>
</feature>
<gene>
    <name evidence="7" type="ORF">RHGRI_029838</name>
</gene>
<dbReference type="Gene3D" id="3.40.395.10">
    <property type="entry name" value="Adenoviral Proteinase, Chain A"/>
    <property type="match status" value="1"/>
</dbReference>
<evidence type="ECO:0000313" key="8">
    <source>
        <dbReference type="Proteomes" id="UP000823749"/>
    </source>
</evidence>
<dbReference type="Pfam" id="PF02902">
    <property type="entry name" value="Peptidase_C48"/>
    <property type="match status" value="1"/>
</dbReference>
<keyword evidence="4" id="KW-0175">Coiled coil</keyword>
<feature type="compositionally biased region" description="Basic and acidic residues" evidence="5">
    <location>
        <begin position="163"/>
        <end position="174"/>
    </location>
</feature>
<dbReference type="Proteomes" id="UP000823749">
    <property type="component" value="Chromosome 10"/>
</dbReference>
<dbReference type="GO" id="GO:0008234">
    <property type="term" value="F:cysteine-type peptidase activity"/>
    <property type="evidence" value="ECO:0007669"/>
    <property type="project" value="InterPro"/>
</dbReference>
<feature type="compositionally biased region" description="Basic and acidic residues" evidence="5">
    <location>
        <begin position="792"/>
        <end position="841"/>
    </location>
</feature>
<protein>
    <recommendedName>
        <fullName evidence="6">Ubiquitin-like protease family profile domain-containing protein</fullName>
    </recommendedName>
</protein>
<evidence type="ECO:0000313" key="7">
    <source>
        <dbReference type="EMBL" id="KAG5529275.1"/>
    </source>
</evidence>
<feature type="coiled-coil region" evidence="4">
    <location>
        <begin position="12"/>
        <end position="57"/>
    </location>
</feature>
<keyword evidence="2" id="KW-0645">Protease</keyword>
<feature type="domain" description="Ubiquitin-like protease family profile" evidence="6">
    <location>
        <begin position="249"/>
        <end position="327"/>
    </location>
</feature>
<feature type="region of interest" description="Disordered" evidence="5">
    <location>
        <begin position="160"/>
        <end position="199"/>
    </location>
</feature>
<proteinExistence type="inferred from homology"/>
<evidence type="ECO:0000256" key="4">
    <source>
        <dbReference type="SAM" id="Coils"/>
    </source>
</evidence>
<accession>A0AAV6IR89</accession>
<dbReference type="EMBL" id="JACTNZ010000010">
    <property type="protein sequence ID" value="KAG5529275.1"/>
    <property type="molecule type" value="Genomic_DNA"/>
</dbReference>
<keyword evidence="3" id="KW-0378">Hydrolase</keyword>
<evidence type="ECO:0000256" key="5">
    <source>
        <dbReference type="SAM" id="MobiDB-lite"/>
    </source>
</evidence>
<feature type="compositionally biased region" description="Acidic residues" evidence="5">
    <location>
        <begin position="344"/>
        <end position="356"/>
    </location>
</feature>
<feature type="compositionally biased region" description="Polar residues" evidence="5">
    <location>
        <begin position="721"/>
        <end position="733"/>
    </location>
</feature>
<evidence type="ECO:0000256" key="1">
    <source>
        <dbReference type="ARBA" id="ARBA00005234"/>
    </source>
</evidence>
<reference evidence="7" key="1">
    <citation type="submission" date="2020-08" db="EMBL/GenBank/DDBJ databases">
        <title>Plant Genome Project.</title>
        <authorList>
            <person name="Zhang R.-G."/>
        </authorList>
    </citation>
    <scope>NUCLEOTIDE SEQUENCE</scope>
    <source>
        <strain evidence="7">WSP0</strain>
        <tissue evidence="7">Leaf</tissue>
    </source>
</reference>
<dbReference type="AlphaFoldDB" id="A0AAV6IR89"/>
<dbReference type="GO" id="GO:0006508">
    <property type="term" value="P:proteolysis"/>
    <property type="evidence" value="ECO:0007669"/>
    <property type="project" value="UniProtKB-KW"/>
</dbReference>
<dbReference type="SUPFAM" id="SSF54001">
    <property type="entry name" value="Cysteine proteinases"/>
    <property type="match status" value="1"/>
</dbReference>
<name>A0AAV6IR89_9ERIC</name>